<keyword evidence="6" id="KW-1185">Reference proteome</keyword>
<sequence>MRLLIAALCLLPLPLRADPVIDRVLDEVVSPGLAVFTTATGALEAAAVADCRATSEDLRAAWAGAMDAWFGIADLRFGPLEDGAQRQIIAYWPDNGGHRPKALARWLAGWQPGAEDAAAFRTQPVSVRGLYAMESMLYDPRFNTYTKSDAGCALVRLATADLSATAHEVATAWEEDFATVLRTAGDAGNARFLDAIEARQAVFTALLTSLQFDIVERIGLPLGTVETPRPTRAEGRLSGRSQRNLELSLAAHEALARALVPEGATLTGEDFERVRWMAARLDDPDFSGVADPTGRFRLEAVQTALTLLRTVANEELSAALGVTMGLNALDGD</sequence>
<feature type="chain" id="PRO_5046940034" evidence="3">
    <location>
        <begin position="18"/>
        <end position="332"/>
    </location>
</feature>
<dbReference type="Proteomes" id="UP001205601">
    <property type="component" value="Unassembled WGS sequence"/>
</dbReference>
<comment type="caution">
    <text evidence="5">The sequence shown here is derived from an EMBL/GenBank/DDBJ whole genome shotgun (WGS) entry which is preliminary data.</text>
</comment>
<evidence type="ECO:0000259" key="4">
    <source>
        <dbReference type="Pfam" id="PF09375"/>
    </source>
</evidence>
<dbReference type="RefSeq" id="WP_261493604.1">
    <property type="nucleotide sequence ID" value="NZ_JAOCQF010000001.1"/>
</dbReference>
<evidence type="ECO:0000256" key="3">
    <source>
        <dbReference type="SAM" id="SignalP"/>
    </source>
</evidence>
<reference evidence="6" key="1">
    <citation type="submission" date="2023-07" db="EMBL/GenBank/DDBJ databases">
        <title>Defluviimonas sediminis sp. nov., isolated from mangrove sediment.</title>
        <authorList>
            <person name="Liu L."/>
            <person name="Li J."/>
            <person name="Huang Y."/>
            <person name="Pan J."/>
            <person name="Li M."/>
        </authorList>
    </citation>
    <scope>NUCLEOTIDE SEQUENCE [LARGE SCALE GENOMIC DNA]</scope>
    <source>
        <strain evidence="6">FT324</strain>
    </source>
</reference>
<dbReference type="InterPro" id="IPR034984">
    <property type="entry name" value="Imelysin-like_IPPA"/>
</dbReference>
<protein>
    <submittedName>
        <fullName evidence="5">Imelysin family protein</fullName>
    </submittedName>
</protein>
<comment type="subcellular location">
    <subcellularLocation>
        <location evidence="1">Cell envelope</location>
    </subcellularLocation>
</comment>
<dbReference type="InterPro" id="IPR018976">
    <property type="entry name" value="Imelysin-like"/>
</dbReference>
<keyword evidence="2 3" id="KW-0732">Signal</keyword>
<dbReference type="CDD" id="cd14659">
    <property type="entry name" value="Imelysin-like_IPPA"/>
    <property type="match status" value="1"/>
</dbReference>
<accession>A0ABT2NGX4</accession>
<organism evidence="5 6">
    <name type="scientific">Albidovulum sediminis</name>
    <dbReference type="NCBI Taxonomy" id="3066345"/>
    <lineage>
        <taxon>Bacteria</taxon>
        <taxon>Pseudomonadati</taxon>
        <taxon>Pseudomonadota</taxon>
        <taxon>Alphaproteobacteria</taxon>
        <taxon>Rhodobacterales</taxon>
        <taxon>Paracoccaceae</taxon>
        <taxon>Albidovulum</taxon>
    </lineage>
</organism>
<evidence type="ECO:0000256" key="2">
    <source>
        <dbReference type="ARBA" id="ARBA00022729"/>
    </source>
</evidence>
<dbReference type="Gene3D" id="1.20.1420.20">
    <property type="entry name" value="M75 peptidase, HXXE motif"/>
    <property type="match status" value="1"/>
</dbReference>
<dbReference type="Pfam" id="PF09375">
    <property type="entry name" value="Peptidase_M75"/>
    <property type="match status" value="1"/>
</dbReference>
<evidence type="ECO:0000313" key="6">
    <source>
        <dbReference type="Proteomes" id="UP001205601"/>
    </source>
</evidence>
<evidence type="ECO:0000256" key="1">
    <source>
        <dbReference type="ARBA" id="ARBA00004196"/>
    </source>
</evidence>
<gene>
    <name evidence="5" type="ORF">N5I32_01385</name>
</gene>
<proteinExistence type="predicted"/>
<feature type="signal peptide" evidence="3">
    <location>
        <begin position="1"/>
        <end position="17"/>
    </location>
</feature>
<dbReference type="InterPro" id="IPR038352">
    <property type="entry name" value="Imelysin_sf"/>
</dbReference>
<evidence type="ECO:0000313" key="5">
    <source>
        <dbReference type="EMBL" id="MCT8328161.1"/>
    </source>
</evidence>
<feature type="domain" description="Imelysin-like" evidence="4">
    <location>
        <begin position="32"/>
        <end position="308"/>
    </location>
</feature>
<dbReference type="EMBL" id="JAOCQF010000001">
    <property type="protein sequence ID" value="MCT8328161.1"/>
    <property type="molecule type" value="Genomic_DNA"/>
</dbReference>
<name>A0ABT2NGX4_9RHOB</name>